<evidence type="ECO:0000256" key="3">
    <source>
        <dbReference type="ARBA" id="ARBA00022737"/>
    </source>
</evidence>
<dbReference type="GO" id="GO:0005516">
    <property type="term" value="F:calmodulin binding"/>
    <property type="evidence" value="ECO:0007669"/>
    <property type="project" value="UniProtKB-KW"/>
</dbReference>
<dbReference type="SMART" id="SM00320">
    <property type="entry name" value="WD40"/>
    <property type="match status" value="6"/>
</dbReference>
<evidence type="ECO:0000256" key="1">
    <source>
        <dbReference type="ARBA" id="ARBA00009616"/>
    </source>
</evidence>
<evidence type="ECO:0000256" key="4">
    <source>
        <dbReference type="ARBA" id="ARBA00022860"/>
    </source>
</evidence>
<keyword evidence="11" id="KW-1185">Reference proteome</keyword>
<dbReference type="InterPro" id="IPR020472">
    <property type="entry name" value="WD40_PAC1"/>
</dbReference>
<feature type="compositionally biased region" description="Low complexity" evidence="8">
    <location>
        <begin position="321"/>
        <end position="335"/>
    </location>
</feature>
<organism evidence="10 11">
    <name type="scientific">Filobasidium floriforme</name>
    <dbReference type="NCBI Taxonomy" id="5210"/>
    <lineage>
        <taxon>Eukaryota</taxon>
        <taxon>Fungi</taxon>
        <taxon>Dikarya</taxon>
        <taxon>Basidiomycota</taxon>
        <taxon>Agaricomycotina</taxon>
        <taxon>Tremellomycetes</taxon>
        <taxon>Filobasidiales</taxon>
        <taxon>Filobasidiaceae</taxon>
        <taxon>Filobasidium</taxon>
    </lineage>
</organism>
<dbReference type="InterPro" id="IPR051488">
    <property type="entry name" value="WD_repeat_striatin"/>
</dbReference>
<dbReference type="InterPro" id="IPR015943">
    <property type="entry name" value="WD40/YVTN_repeat-like_dom_sf"/>
</dbReference>
<feature type="repeat" description="WD" evidence="6">
    <location>
        <begin position="681"/>
        <end position="723"/>
    </location>
</feature>
<proteinExistence type="inferred from homology"/>
<evidence type="ECO:0000313" key="11">
    <source>
        <dbReference type="Proteomes" id="UP000812966"/>
    </source>
</evidence>
<keyword evidence="2 6" id="KW-0853">WD repeat</keyword>
<evidence type="ECO:0000256" key="5">
    <source>
        <dbReference type="ARBA" id="ARBA00023054"/>
    </source>
</evidence>
<gene>
    <name evidence="10" type="ORF">FFLO_06110</name>
</gene>
<dbReference type="Pfam" id="PF00400">
    <property type="entry name" value="WD40"/>
    <property type="match status" value="5"/>
</dbReference>
<evidence type="ECO:0000256" key="8">
    <source>
        <dbReference type="SAM" id="MobiDB-lite"/>
    </source>
</evidence>
<comment type="caution">
    <text evidence="10">The sequence shown here is derived from an EMBL/GenBank/DDBJ whole genome shotgun (WGS) entry which is preliminary data.</text>
</comment>
<comment type="similarity">
    <text evidence="1">Belongs to the WD repeat striatin family.</text>
</comment>
<name>A0A8K0JFJ2_9TREE</name>
<reference evidence="10" key="1">
    <citation type="submission" date="2020-04" db="EMBL/GenBank/DDBJ databases">
        <title>Analysis of mating type loci in Filobasidium floriforme.</title>
        <authorList>
            <person name="Nowrousian M."/>
        </authorList>
    </citation>
    <scope>NUCLEOTIDE SEQUENCE</scope>
    <source>
        <strain evidence="10">CBS 6242</strain>
    </source>
</reference>
<feature type="compositionally biased region" description="Polar residues" evidence="8">
    <location>
        <begin position="137"/>
        <end position="149"/>
    </location>
</feature>
<dbReference type="PROSITE" id="PS50082">
    <property type="entry name" value="WD_REPEATS_2"/>
    <property type="match status" value="4"/>
</dbReference>
<dbReference type="Pfam" id="PF08232">
    <property type="entry name" value="Striatin"/>
    <property type="match status" value="1"/>
</dbReference>
<keyword evidence="4" id="KW-0112">Calmodulin-binding</keyword>
<dbReference type="PRINTS" id="PR00320">
    <property type="entry name" value="GPROTEINBRPT"/>
</dbReference>
<dbReference type="PANTHER" id="PTHR15653:SF0">
    <property type="entry name" value="CONNECTOR OF KINASE TO AP-1, ISOFORM E"/>
    <property type="match status" value="1"/>
</dbReference>
<evidence type="ECO:0000256" key="2">
    <source>
        <dbReference type="ARBA" id="ARBA00022574"/>
    </source>
</evidence>
<feature type="compositionally biased region" description="Basic and acidic residues" evidence="8">
    <location>
        <begin position="246"/>
        <end position="265"/>
    </location>
</feature>
<dbReference type="Gene3D" id="2.130.10.10">
    <property type="entry name" value="YVTN repeat-like/Quinoprotein amine dehydrogenase"/>
    <property type="match status" value="2"/>
</dbReference>
<dbReference type="InterPro" id="IPR013258">
    <property type="entry name" value="Striatin_N"/>
</dbReference>
<feature type="compositionally biased region" description="Basic and acidic residues" evidence="8">
    <location>
        <begin position="212"/>
        <end position="231"/>
    </location>
</feature>
<feature type="region of interest" description="Disordered" evidence="8">
    <location>
        <begin position="100"/>
        <end position="168"/>
    </location>
</feature>
<dbReference type="OrthoDB" id="727118at2759"/>
<dbReference type="Proteomes" id="UP000812966">
    <property type="component" value="Unassembled WGS sequence"/>
</dbReference>
<dbReference type="PANTHER" id="PTHR15653">
    <property type="entry name" value="STRIATIN"/>
    <property type="match status" value="1"/>
</dbReference>
<dbReference type="SUPFAM" id="SSF50978">
    <property type="entry name" value="WD40 repeat-like"/>
    <property type="match status" value="1"/>
</dbReference>
<keyword evidence="3" id="KW-0677">Repeat</keyword>
<protein>
    <recommendedName>
        <fullName evidence="9">Striatin N-terminal domain-containing protein</fullName>
    </recommendedName>
</protein>
<feature type="compositionally biased region" description="Basic and acidic residues" evidence="8">
    <location>
        <begin position="100"/>
        <end position="111"/>
    </location>
</feature>
<accession>A0A8K0JFJ2</accession>
<dbReference type="InterPro" id="IPR019775">
    <property type="entry name" value="WD40_repeat_CS"/>
</dbReference>
<feature type="repeat" description="WD" evidence="6">
    <location>
        <begin position="420"/>
        <end position="461"/>
    </location>
</feature>
<feature type="repeat" description="WD" evidence="6">
    <location>
        <begin position="476"/>
        <end position="508"/>
    </location>
</feature>
<feature type="coiled-coil region" evidence="7">
    <location>
        <begin position="354"/>
        <end position="381"/>
    </location>
</feature>
<dbReference type="CDD" id="cd00200">
    <property type="entry name" value="WD40"/>
    <property type="match status" value="1"/>
</dbReference>
<feature type="domain" description="Striatin N-terminal" evidence="9">
    <location>
        <begin position="3"/>
        <end position="187"/>
    </location>
</feature>
<evidence type="ECO:0000259" key="9">
    <source>
        <dbReference type="Pfam" id="PF08232"/>
    </source>
</evidence>
<evidence type="ECO:0000256" key="6">
    <source>
        <dbReference type="PROSITE-ProRule" id="PRU00221"/>
    </source>
</evidence>
<dbReference type="Gene3D" id="1.20.5.300">
    <property type="match status" value="1"/>
</dbReference>
<dbReference type="PROSITE" id="PS00678">
    <property type="entry name" value="WD_REPEATS_1"/>
    <property type="match status" value="1"/>
</dbReference>
<dbReference type="AlphaFoldDB" id="A0A8K0JFJ2"/>
<feature type="compositionally biased region" description="Low complexity" evidence="8">
    <location>
        <begin position="299"/>
        <end position="312"/>
    </location>
</feature>
<dbReference type="InterPro" id="IPR036322">
    <property type="entry name" value="WD40_repeat_dom_sf"/>
</dbReference>
<dbReference type="EMBL" id="JABELV010000180">
    <property type="protein sequence ID" value="KAG7528487.1"/>
    <property type="molecule type" value="Genomic_DNA"/>
</dbReference>
<feature type="region of interest" description="Disordered" evidence="8">
    <location>
        <begin position="199"/>
        <end position="341"/>
    </location>
</feature>
<keyword evidence="5 7" id="KW-0175">Coiled coil</keyword>
<evidence type="ECO:0000313" key="10">
    <source>
        <dbReference type="EMBL" id="KAG7528487.1"/>
    </source>
</evidence>
<evidence type="ECO:0000256" key="7">
    <source>
        <dbReference type="SAM" id="Coils"/>
    </source>
</evidence>
<sequence>MNLASVLHYLQSEWRRWERDRNEWEIERAEMRARIALLEGERRSAENLKTDMMRRVKMLEFALRQERSKTLSSASGSTMTLGMGNQNTLAHAKLTSLISEEKASHEKDKDASAGGSGGGESPKSSGGHLPNGKANKAESTAGGTWNATANGPWKAALSAPNRDGKSRARSRDYLKQCLQEISYLTSAAALNPLPNKLAFDLSLPRPASPSVNDDKEKGQGRDRPHQAEEAPAKPPVMMDVPPRPKKVLEEQAVKPKAGETSETKADGVPFPSDKRENESVPAAKEATSAGAPAEDKSGAPDSAASSASASEARSTDRRSGSEWIGSSASSSSSKDSTGDDSQDVLTAIYKPESKEVWKKALQAANDKAEKAQREAKAQIESGTLTESAIATEQNTSLDSLSEAGEVAASAKRHWTQSRQLKSHLDSVRSVEFGVNGETLVSASADCTVKVWKLDLNRLAGSKYAGAGIEIEPQVTFRGHTAAVTSLAVAQTGVIFSGSMDATIRVWQIPPATYDTYSAYDPSMTLETLIGHTDSVWDVALLPSRDYEEGYLVSASADGTIKVWDASPLYATSKKGYSLLRTWRYAGSEGKSDDKEDQPVPVSIAPYHPDYKNVLVGFNNGITRAYNLDSGKAVMIFGTDEDDLSPCSQVLCHPTLDIVVSAHEDGKLRFYNSKTARLTSTVVGHADTTNAIDIDPNSSSTLVSGGDDCSCKIWDITTGTCGQDWSHHRRKYDQGVLAVRFGEKAPVLATGGADGVVRVYCRST</sequence>
<dbReference type="InterPro" id="IPR001680">
    <property type="entry name" value="WD40_rpt"/>
</dbReference>
<feature type="repeat" description="WD" evidence="6">
    <location>
        <begin position="528"/>
        <end position="564"/>
    </location>
</feature>
<dbReference type="PROSITE" id="PS50294">
    <property type="entry name" value="WD_REPEATS_REGION"/>
    <property type="match status" value="4"/>
</dbReference>
<feature type="coiled-coil region" evidence="7">
    <location>
        <begin position="21"/>
        <end position="48"/>
    </location>
</feature>